<dbReference type="AlphaFoldDB" id="A0A7D5KJE6"/>
<accession>A0A7D5KJE6</accession>
<dbReference type="OrthoDB" id="350659at2157"/>
<dbReference type="EMBL" id="CP058601">
    <property type="protein sequence ID" value="QLG47998.1"/>
    <property type="molecule type" value="Genomic_DNA"/>
</dbReference>
<gene>
    <name evidence="1" type="ORF">HYG82_03645</name>
</gene>
<name>A0A7D5KJE6_9EURY</name>
<sequence length="145" mass="15633">MTVFSAAPPVLTESVSRRNVFALLGVVASILVSGCSDFLISAGSEGEDDTIEIMVENRTEEFARMGVRVENEEEEMMFSRVYELDPGHLDSSAGIEATPSTVTVFTPDGPSATWKYAPDLDIDCDGEDIGIALQPDGSIDSWYAC</sequence>
<organism evidence="1 2">
    <name type="scientific">Natrinema halophilum</name>
    <dbReference type="NCBI Taxonomy" id="1699371"/>
    <lineage>
        <taxon>Archaea</taxon>
        <taxon>Methanobacteriati</taxon>
        <taxon>Methanobacteriota</taxon>
        <taxon>Stenosarchaea group</taxon>
        <taxon>Halobacteria</taxon>
        <taxon>Halobacteriales</taxon>
        <taxon>Natrialbaceae</taxon>
        <taxon>Natrinema</taxon>
    </lineage>
</organism>
<dbReference type="GeneID" id="56032354"/>
<evidence type="ECO:0000313" key="2">
    <source>
        <dbReference type="Proteomes" id="UP000509241"/>
    </source>
</evidence>
<protein>
    <submittedName>
        <fullName evidence="1">Uncharacterized protein</fullName>
    </submittedName>
</protein>
<keyword evidence="2" id="KW-1185">Reference proteome</keyword>
<proteinExistence type="predicted"/>
<reference evidence="1 2" key="1">
    <citation type="submission" date="2020-07" db="EMBL/GenBank/DDBJ databases">
        <authorList>
            <person name="Cui H."/>
        </authorList>
    </citation>
    <scope>NUCLEOTIDE SEQUENCE [LARGE SCALE GENOMIC DNA]</scope>
    <source>
        <strain evidence="1 2">YPL8</strain>
    </source>
</reference>
<dbReference type="KEGG" id="haly:HYG82_03645"/>
<dbReference type="Proteomes" id="UP000509241">
    <property type="component" value="Chromosome"/>
</dbReference>
<dbReference type="RefSeq" id="WP_179259740.1">
    <property type="nucleotide sequence ID" value="NZ_CP058601.1"/>
</dbReference>
<evidence type="ECO:0000313" key="1">
    <source>
        <dbReference type="EMBL" id="QLG47998.1"/>
    </source>
</evidence>